<dbReference type="EMBL" id="AP017928">
    <property type="protein sequence ID" value="BBA34552.1"/>
    <property type="molecule type" value="Genomic_DNA"/>
</dbReference>
<dbReference type="RefSeq" id="WP_145986522.1">
    <property type="nucleotide sequence ID" value="NZ_AP017928.1"/>
</dbReference>
<evidence type="ECO:0000313" key="2">
    <source>
        <dbReference type="Proteomes" id="UP000266313"/>
    </source>
</evidence>
<keyword evidence="2" id="KW-1185">Reference proteome</keyword>
<evidence type="ECO:0000313" key="1">
    <source>
        <dbReference type="EMBL" id="BBA34552.1"/>
    </source>
</evidence>
<proteinExistence type="predicted"/>
<reference evidence="1 2" key="1">
    <citation type="submission" date="2016-12" db="EMBL/GenBank/DDBJ databases">
        <title>Genome sequencing of Methylocaldum marinum.</title>
        <authorList>
            <person name="Takeuchi M."/>
            <person name="Kamagata Y."/>
            <person name="Hiraoka S."/>
            <person name="Oshima K."/>
            <person name="Hattori M."/>
            <person name="Iwasaki W."/>
        </authorList>
    </citation>
    <scope>NUCLEOTIDE SEQUENCE [LARGE SCALE GENOMIC DNA]</scope>
    <source>
        <strain evidence="1 2">S8</strain>
    </source>
</reference>
<sequence>MPIKKTIPLLCLALVACKSTPPKEVVSVVPPETQESNADKVGEFLIASAEDVWTEYDCGAAKALPFSFLEEQRLTPEAVVAGAQLTHHFTYVLCSGSPDKTYTGTLYRKIYYKGRRIYDGSQAFELKPGRWEVNAIIEVPKQARLGTYTLGTEFIGRASKKKEIMLIKKGEFKVVEEDDDGEE</sequence>
<name>A0A250KSK8_9GAMM</name>
<gene>
    <name evidence="1" type="ORF">sS8_2604</name>
</gene>
<accession>A0A250KSK8</accession>
<organism evidence="1 2">
    <name type="scientific">Methylocaldum marinum</name>
    <dbReference type="NCBI Taxonomy" id="1432792"/>
    <lineage>
        <taxon>Bacteria</taxon>
        <taxon>Pseudomonadati</taxon>
        <taxon>Pseudomonadota</taxon>
        <taxon>Gammaproteobacteria</taxon>
        <taxon>Methylococcales</taxon>
        <taxon>Methylococcaceae</taxon>
        <taxon>Methylocaldum</taxon>
    </lineage>
</organism>
<dbReference type="KEGG" id="mmai:sS8_2604"/>
<dbReference type="AlphaFoldDB" id="A0A250KSK8"/>
<protein>
    <recommendedName>
        <fullName evidence="3">Lipoprotein</fullName>
    </recommendedName>
</protein>
<dbReference type="PROSITE" id="PS51257">
    <property type="entry name" value="PROKAR_LIPOPROTEIN"/>
    <property type="match status" value="1"/>
</dbReference>
<dbReference type="Proteomes" id="UP000266313">
    <property type="component" value="Chromosome"/>
</dbReference>
<evidence type="ECO:0008006" key="3">
    <source>
        <dbReference type="Google" id="ProtNLM"/>
    </source>
</evidence>
<dbReference type="OrthoDB" id="505641at2"/>